<evidence type="ECO:0000256" key="2">
    <source>
        <dbReference type="SAM" id="Phobius"/>
    </source>
</evidence>
<feature type="transmembrane region" description="Helical" evidence="2">
    <location>
        <begin position="52"/>
        <end position="73"/>
    </location>
</feature>
<organism evidence="5">
    <name type="scientific">Chlorella variabilis</name>
    <name type="common">Green alga</name>
    <dbReference type="NCBI Taxonomy" id="554065"/>
    <lineage>
        <taxon>Eukaryota</taxon>
        <taxon>Viridiplantae</taxon>
        <taxon>Chlorophyta</taxon>
        <taxon>core chlorophytes</taxon>
        <taxon>Trebouxiophyceae</taxon>
        <taxon>Chlorellales</taxon>
        <taxon>Chlorellaceae</taxon>
        <taxon>Chlorella clade</taxon>
        <taxon>Chlorella</taxon>
    </lineage>
</organism>
<keyword evidence="3" id="KW-0732">Signal</keyword>
<dbReference type="OrthoDB" id="45797at2759"/>
<dbReference type="KEGG" id="cvr:CHLNCDRAFT_140584"/>
<feature type="transmembrane region" description="Helical" evidence="2">
    <location>
        <begin position="193"/>
        <end position="213"/>
    </location>
</feature>
<evidence type="ECO:0008006" key="6">
    <source>
        <dbReference type="Google" id="ProtNLM"/>
    </source>
</evidence>
<feature type="signal peptide" evidence="3">
    <location>
        <begin position="1"/>
        <end position="19"/>
    </location>
</feature>
<dbReference type="PANTHER" id="PTHR34289">
    <property type="entry name" value="PROTEIN, PUTATIVE (DUF819)-RELATED"/>
    <property type="match status" value="1"/>
</dbReference>
<protein>
    <recommendedName>
        <fullName evidence="6">DUF819 protein</fullName>
    </recommendedName>
</protein>
<evidence type="ECO:0000313" key="5">
    <source>
        <dbReference type="Proteomes" id="UP000008141"/>
    </source>
</evidence>
<dbReference type="RefSeq" id="XP_005850899.1">
    <property type="nucleotide sequence ID" value="XM_005850837.1"/>
</dbReference>
<keyword evidence="5" id="KW-1185">Reference proteome</keyword>
<feature type="region of interest" description="Disordered" evidence="1">
    <location>
        <begin position="224"/>
        <end position="245"/>
    </location>
</feature>
<evidence type="ECO:0000256" key="1">
    <source>
        <dbReference type="SAM" id="MobiDB-lite"/>
    </source>
</evidence>
<feature type="chain" id="PRO_5003155656" description="DUF819 protein" evidence="3">
    <location>
        <begin position="20"/>
        <end position="328"/>
    </location>
</feature>
<dbReference type="OMA" id="PRICMAL"/>
<dbReference type="Proteomes" id="UP000008141">
    <property type="component" value="Unassembled WGS sequence"/>
</dbReference>
<dbReference type="InParanoid" id="E1Z5Q9"/>
<accession>E1Z5Q9</accession>
<keyword evidence="2" id="KW-1133">Transmembrane helix</keyword>
<reference evidence="4 5" key="1">
    <citation type="journal article" date="2010" name="Plant Cell">
        <title>The Chlorella variabilis NC64A genome reveals adaptation to photosymbiosis, coevolution with viruses, and cryptic sex.</title>
        <authorList>
            <person name="Blanc G."/>
            <person name="Duncan G."/>
            <person name="Agarkova I."/>
            <person name="Borodovsky M."/>
            <person name="Gurnon J."/>
            <person name="Kuo A."/>
            <person name="Lindquist E."/>
            <person name="Lucas S."/>
            <person name="Pangilinan J."/>
            <person name="Polle J."/>
            <person name="Salamov A."/>
            <person name="Terry A."/>
            <person name="Yamada T."/>
            <person name="Dunigan D.D."/>
            <person name="Grigoriev I.V."/>
            <person name="Claverie J.M."/>
            <person name="Van Etten J.L."/>
        </authorList>
    </citation>
    <scope>NUCLEOTIDE SEQUENCE [LARGE SCALE GENOMIC DNA]</scope>
    <source>
        <strain evidence="4 5">NC64A</strain>
    </source>
</reference>
<evidence type="ECO:0000256" key="3">
    <source>
        <dbReference type="SAM" id="SignalP"/>
    </source>
</evidence>
<sequence length="328" mass="32202">MLLALAAAATGLLPTASSAADAIWTYLMPLSASLILLEGDLSQLLSSAGPTLVAFVIGAIGTVVGTTVAFWLVGPRLGPDGYKVAASLCASYIGGSVNFAAVSQAVGLAPGPVLAGAMTADNCVMALYIATIMSIPAEGKKPAAAQHGSASGPGGSIPTPVTGESLALSMAAAALACTLGNHLAAAAGVASSGLAVMAVLSSGLAMLGSRLAAQFSRTKPQADSAAAAAAAQSPPIHSSEQPPQQGAAPIHLGICLAGGRLLRLPMKAVLIASNANVGGPATAAAMATSKGWQDMIQPAMLTGSLGYAIANGIGLAMGQWMHSWHVFV</sequence>
<dbReference type="eggNOG" id="ENOG502S0UK">
    <property type="taxonomic scope" value="Eukaryota"/>
</dbReference>
<keyword evidence="2" id="KW-0472">Membrane</keyword>
<gene>
    <name evidence="4" type="ORF">CHLNCDRAFT_140584</name>
</gene>
<dbReference type="InterPro" id="IPR008537">
    <property type="entry name" value="DUF819"/>
</dbReference>
<dbReference type="EMBL" id="GL433837">
    <property type="protein sequence ID" value="EFN58797.1"/>
    <property type="molecule type" value="Genomic_DNA"/>
</dbReference>
<evidence type="ECO:0000313" key="4">
    <source>
        <dbReference type="EMBL" id="EFN58797.1"/>
    </source>
</evidence>
<dbReference type="Pfam" id="PF05684">
    <property type="entry name" value="DUF819"/>
    <property type="match status" value="2"/>
</dbReference>
<feature type="compositionally biased region" description="Polar residues" evidence="1">
    <location>
        <begin position="235"/>
        <end position="244"/>
    </location>
</feature>
<proteinExistence type="predicted"/>
<dbReference type="PANTHER" id="PTHR34289:SF8">
    <property type="entry name" value="DUF819 DOMAIN-CONTAINING PROTEIN"/>
    <property type="match status" value="1"/>
</dbReference>
<keyword evidence="2" id="KW-0812">Transmembrane</keyword>
<dbReference type="AlphaFoldDB" id="E1Z5Q9"/>
<dbReference type="GeneID" id="17358219"/>
<name>E1Z5Q9_CHLVA</name>